<dbReference type="Gene3D" id="2.120.10.80">
    <property type="entry name" value="Kelch-type beta propeller"/>
    <property type="match status" value="2"/>
</dbReference>
<dbReference type="SUPFAM" id="SSF117281">
    <property type="entry name" value="Kelch motif"/>
    <property type="match status" value="1"/>
</dbReference>
<dbReference type="Pfam" id="PF24681">
    <property type="entry name" value="Kelch_KLHDC2_KLHL20_DRC7"/>
    <property type="match status" value="1"/>
</dbReference>
<comment type="caution">
    <text evidence="3">The sequence shown here is derived from an EMBL/GenBank/DDBJ whole genome shotgun (WGS) entry which is preliminary data.</text>
</comment>
<evidence type="ECO:0000313" key="3">
    <source>
        <dbReference type="EMBL" id="CAG8654308.1"/>
    </source>
</evidence>
<protein>
    <submittedName>
        <fullName evidence="3">4226_t:CDS:1</fullName>
    </submittedName>
</protein>
<dbReference type="EMBL" id="CAJVQB010005149">
    <property type="protein sequence ID" value="CAG8654308.1"/>
    <property type="molecule type" value="Genomic_DNA"/>
</dbReference>
<dbReference type="InterPro" id="IPR015915">
    <property type="entry name" value="Kelch-typ_b-propeller"/>
</dbReference>
<feature type="region of interest" description="Disordered" evidence="1">
    <location>
        <begin position="364"/>
        <end position="449"/>
    </location>
</feature>
<gene>
    <name evidence="3" type="ORF">GMARGA_LOCUS9523</name>
</gene>
<dbReference type="Proteomes" id="UP000789901">
    <property type="component" value="Unassembled WGS sequence"/>
</dbReference>
<reference evidence="3 4" key="1">
    <citation type="submission" date="2021-06" db="EMBL/GenBank/DDBJ databases">
        <authorList>
            <person name="Kallberg Y."/>
            <person name="Tangrot J."/>
            <person name="Rosling A."/>
        </authorList>
    </citation>
    <scope>NUCLEOTIDE SEQUENCE [LARGE SCALE GENOMIC DNA]</scope>
    <source>
        <strain evidence="3 4">120-4 pot B 10/14</strain>
    </source>
</reference>
<sequence>MNFLQRFIIIFSLFYFNIIKVTCDPSDQRNAQSSAIVDNKLYIIGGISPLYSALRNGTNEFIYLDLTKSFDTGSPPWNDITKFSGSPVVSYYTQVALGGKNNSLIFMYCGVEKSLTTFGFQWNKLLYAFDPFTVTWFIPTVLNLPQKIRDVASFTSDRKGNIYLYGGYEINKTTGVEIRPALNDAYIFNTISLSWTPLNPNFTLIQRARCSSVCLNDGRILYIGGESDYGVPYSLTGIWAEENIDSNEIIVDGRIDHSSVLLSNGDVIVYGGWLPDVGINSQPTLVILETKSRFRWKKQNVTGKVLHLNEHSCQLFNDRYMFVAYGMFNFNAEVIVYPEMNFFFLDTSNYTWITRFGQYKEIVPPSINSSDSNNSRKLTERLSKQNEITDKKVEGPKKIKRKHNTERKIQAKNGQNEEIMSTDIEGTEQQETSMNTEDQQESEQSLTDQGQQIEINQQTTQINQTASTKGIMNGDNRQKWKRRKRGLNCHIA</sequence>
<evidence type="ECO:0000256" key="1">
    <source>
        <dbReference type="SAM" id="MobiDB-lite"/>
    </source>
</evidence>
<feature type="compositionally biased region" description="Polar residues" evidence="1">
    <location>
        <begin position="427"/>
        <end position="448"/>
    </location>
</feature>
<accession>A0ABN7USP0</accession>
<organism evidence="3 4">
    <name type="scientific">Gigaspora margarita</name>
    <dbReference type="NCBI Taxonomy" id="4874"/>
    <lineage>
        <taxon>Eukaryota</taxon>
        <taxon>Fungi</taxon>
        <taxon>Fungi incertae sedis</taxon>
        <taxon>Mucoromycota</taxon>
        <taxon>Glomeromycotina</taxon>
        <taxon>Glomeromycetes</taxon>
        <taxon>Diversisporales</taxon>
        <taxon>Gigasporaceae</taxon>
        <taxon>Gigaspora</taxon>
    </lineage>
</organism>
<feature type="signal peptide" evidence="2">
    <location>
        <begin position="1"/>
        <end position="23"/>
    </location>
</feature>
<evidence type="ECO:0000256" key="2">
    <source>
        <dbReference type="SAM" id="SignalP"/>
    </source>
</evidence>
<dbReference type="SUPFAM" id="SSF50965">
    <property type="entry name" value="Galactose oxidase, central domain"/>
    <property type="match status" value="1"/>
</dbReference>
<feature type="compositionally biased region" description="Low complexity" evidence="1">
    <location>
        <begin position="366"/>
        <end position="375"/>
    </location>
</feature>
<keyword evidence="4" id="KW-1185">Reference proteome</keyword>
<feature type="chain" id="PRO_5046374696" evidence="2">
    <location>
        <begin position="24"/>
        <end position="492"/>
    </location>
</feature>
<proteinExistence type="predicted"/>
<dbReference type="PANTHER" id="PTHR23244">
    <property type="entry name" value="KELCH REPEAT DOMAIN"/>
    <property type="match status" value="1"/>
</dbReference>
<keyword evidence="2" id="KW-0732">Signal</keyword>
<dbReference type="InterPro" id="IPR011043">
    <property type="entry name" value="Gal_Oxase/kelch_b-propeller"/>
</dbReference>
<name>A0ABN7USP0_GIGMA</name>
<evidence type="ECO:0000313" key="4">
    <source>
        <dbReference type="Proteomes" id="UP000789901"/>
    </source>
</evidence>
<feature type="compositionally biased region" description="Basic and acidic residues" evidence="1">
    <location>
        <begin position="377"/>
        <end position="397"/>
    </location>
</feature>